<organism evidence="2 3">
    <name type="scientific">Massarina eburnea CBS 473.64</name>
    <dbReference type="NCBI Taxonomy" id="1395130"/>
    <lineage>
        <taxon>Eukaryota</taxon>
        <taxon>Fungi</taxon>
        <taxon>Dikarya</taxon>
        <taxon>Ascomycota</taxon>
        <taxon>Pezizomycotina</taxon>
        <taxon>Dothideomycetes</taxon>
        <taxon>Pleosporomycetidae</taxon>
        <taxon>Pleosporales</taxon>
        <taxon>Massarineae</taxon>
        <taxon>Massarinaceae</taxon>
        <taxon>Massarina</taxon>
    </lineage>
</organism>
<reference evidence="2" key="1">
    <citation type="journal article" date="2020" name="Stud. Mycol.">
        <title>101 Dothideomycetes genomes: a test case for predicting lifestyles and emergence of pathogens.</title>
        <authorList>
            <person name="Haridas S."/>
            <person name="Albert R."/>
            <person name="Binder M."/>
            <person name="Bloem J."/>
            <person name="Labutti K."/>
            <person name="Salamov A."/>
            <person name="Andreopoulos B."/>
            <person name="Baker S."/>
            <person name="Barry K."/>
            <person name="Bills G."/>
            <person name="Bluhm B."/>
            <person name="Cannon C."/>
            <person name="Castanera R."/>
            <person name="Culley D."/>
            <person name="Daum C."/>
            <person name="Ezra D."/>
            <person name="Gonzalez J."/>
            <person name="Henrissat B."/>
            <person name="Kuo A."/>
            <person name="Liang C."/>
            <person name="Lipzen A."/>
            <person name="Lutzoni F."/>
            <person name="Magnuson J."/>
            <person name="Mondo S."/>
            <person name="Nolan M."/>
            <person name="Ohm R."/>
            <person name="Pangilinan J."/>
            <person name="Park H.-J."/>
            <person name="Ramirez L."/>
            <person name="Alfaro M."/>
            <person name="Sun H."/>
            <person name="Tritt A."/>
            <person name="Yoshinaga Y."/>
            <person name="Zwiers L.-H."/>
            <person name="Turgeon B."/>
            <person name="Goodwin S."/>
            <person name="Spatafora J."/>
            <person name="Crous P."/>
            <person name="Grigoriev I."/>
        </authorList>
    </citation>
    <scope>NUCLEOTIDE SEQUENCE</scope>
    <source>
        <strain evidence="2">CBS 473.64</strain>
    </source>
</reference>
<gene>
    <name evidence="2" type="ORF">P280DRAFT_549433</name>
</gene>
<sequence>MSHYYNDDTVIFDSNGRLIGDLPGEYSFLDPEMRRSMIEGEFDARLYAGPNRRLPRYANTLPRRMWDGPCLIDYEHWENVCRKLRKRGVVIPLDHVFGYDREDDTSSDDDSSSDDSQDSQDTVRPPDGDDDKSEDQPINAEGFAKIPEICHLIMGFVKKTLLL</sequence>
<accession>A0A6A6RYJ3</accession>
<dbReference type="OrthoDB" id="3693985at2759"/>
<evidence type="ECO:0000256" key="1">
    <source>
        <dbReference type="SAM" id="MobiDB-lite"/>
    </source>
</evidence>
<protein>
    <submittedName>
        <fullName evidence="2">Uncharacterized protein</fullName>
    </submittedName>
</protein>
<evidence type="ECO:0000313" key="3">
    <source>
        <dbReference type="Proteomes" id="UP000799753"/>
    </source>
</evidence>
<dbReference type="EMBL" id="MU006784">
    <property type="protein sequence ID" value="KAF2640596.1"/>
    <property type="molecule type" value="Genomic_DNA"/>
</dbReference>
<dbReference type="AlphaFoldDB" id="A0A6A6RYJ3"/>
<proteinExistence type="predicted"/>
<feature type="compositionally biased region" description="Acidic residues" evidence="1">
    <location>
        <begin position="101"/>
        <end position="118"/>
    </location>
</feature>
<evidence type="ECO:0000313" key="2">
    <source>
        <dbReference type="EMBL" id="KAF2640596.1"/>
    </source>
</evidence>
<dbReference type="Proteomes" id="UP000799753">
    <property type="component" value="Unassembled WGS sequence"/>
</dbReference>
<feature type="region of interest" description="Disordered" evidence="1">
    <location>
        <begin position="99"/>
        <end position="140"/>
    </location>
</feature>
<keyword evidence="3" id="KW-1185">Reference proteome</keyword>
<name>A0A6A6RYJ3_9PLEO</name>